<dbReference type="InterPro" id="IPR007387">
    <property type="entry name" value="TRAP_DctQ"/>
</dbReference>
<keyword evidence="2 9" id="KW-0813">Transport</keyword>
<dbReference type="PANTHER" id="PTHR35011">
    <property type="entry name" value="2,3-DIKETO-L-GULONATE TRAP TRANSPORTER SMALL PERMEASE PROTEIN YIAM"/>
    <property type="match status" value="1"/>
</dbReference>
<feature type="transmembrane region" description="Helical" evidence="9">
    <location>
        <begin position="12"/>
        <end position="32"/>
    </location>
</feature>
<evidence type="ECO:0000313" key="11">
    <source>
        <dbReference type="EMBL" id="GGM00612.1"/>
    </source>
</evidence>
<dbReference type="EMBL" id="BMLF01000002">
    <property type="protein sequence ID" value="GGM00612.1"/>
    <property type="molecule type" value="Genomic_DNA"/>
</dbReference>
<feature type="transmembrane region" description="Helical" evidence="9">
    <location>
        <begin position="44"/>
        <end position="64"/>
    </location>
</feature>
<feature type="transmembrane region" description="Helical" evidence="9">
    <location>
        <begin position="131"/>
        <end position="152"/>
    </location>
</feature>
<evidence type="ECO:0000256" key="2">
    <source>
        <dbReference type="ARBA" id="ARBA00022448"/>
    </source>
</evidence>
<reference evidence="11" key="2">
    <citation type="submission" date="2020-09" db="EMBL/GenBank/DDBJ databases">
        <authorList>
            <person name="Sun Q."/>
            <person name="Zhou Y."/>
        </authorList>
    </citation>
    <scope>NUCLEOTIDE SEQUENCE</scope>
    <source>
        <strain evidence="11">CGMCC 1.6293</strain>
    </source>
</reference>
<feature type="transmembrane region" description="Helical" evidence="9">
    <location>
        <begin position="94"/>
        <end position="111"/>
    </location>
</feature>
<keyword evidence="7 9" id="KW-0472">Membrane</keyword>
<evidence type="ECO:0000256" key="3">
    <source>
        <dbReference type="ARBA" id="ARBA00022475"/>
    </source>
</evidence>
<evidence type="ECO:0000256" key="1">
    <source>
        <dbReference type="ARBA" id="ARBA00004429"/>
    </source>
</evidence>
<comment type="subunit">
    <text evidence="9">The complex comprises the extracytoplasmic solute receptor protein and the two transmembrane proteins.</text>
</comment>
<gene>
    <name evidence="11" type="ORF">GCM10011534_22980</name>
</gene>
<dbReference type="RefSeq" id="WP_028287822.1">
    <property type="nucleotide sequence ID" value="NZ_BMLF01000002.1"/>
</dbReference>
<comment type="caution">
    <text evidence="11">The sequence shown here is derived from an EMBL/GenBank/DDBJ whole genome shotgun (WGS) entry which is preliminary data.</text>
</comment>
<evidence type="ECO:0000256" key="5">
    <source>
        <dbReference type="ARBA" id="ARBA00022692"/>
    </source>
</evidence>
<keyword evidence="4 9" id="KW-0997">Cell inner membrane</keyword>
<evidence type="ECO:0000256" key="9">
    <source>
        <dbReference type="RuleBase" id="RU369079"/>
    </source>
</evidence>
<dbReference type="Pfam" id="PF04290">
    <property type="entry name" value="DctQ"/>
    <property type="match status" value="1"/>
</dbReference>
<name>A0A917WER4_9RHOB</name>
<dbReference type="GO" id="GO:0005886">
    <property type="term" value="C:plasma membrane"/>
    <property type="evidence" value="ECO:0007669"/>
    <property type="project" value="UniProtKB-SubCell"/>
</dbReference>
<comment type="subcellular location">
    <subcellularLocation>
        <location evidence="1 9">Cell inner membrane</location>
        <topology evidence="1 9">Multi-pass membrane protein</topology>
    </subcellularLocation>
</comment>
<dbReference type="GO" id="GO:0015740">
    <property type="term" value="P:C4-dicarboxylate transport"/>
    <property type="evidence" value="ECO:0007669"/>
    <property type="project" value="TreeGrafter"/>
</dbReference>
<evidence type="ECO:0000256" key="4">
    <source>
        <dbReference type="ARBA" id="ARBA00022519"/>
    </source>
</evidence>
<dbReference type="InterPro" id="IPR055348">
    <property type="entry name" value="DctQ"/>
</dbReference>
<dbReference type="PANTHER" id="PTHR35011:SF10">
    <property type="entry name" value="TRAP TRANSPORTER SMALL PERMEASE PROTEIN"/>
    <property type="match status" value="1"/>
</dbReference>
<comment type="function">
    <text evidence="9">Part of the tripartite ATP-independent periplasmic (TRAP) transport system.</text>
</comment>
<evidence type="ECO:0000256" key="8">
    <source>
        <dbReference type="ARBA" id="ARBA00038436"/>
    </source>
</evidence>
<evidence type="ECO:0000259" key="10">
    <source>
        <dbReference type="Pfam" id="PF04290"/>
    </source>
</evidence>
<evidence type="ECO:0000256" key="6">
    <source>
        <dbReference type="ARBA" id="ARBA00022989"/>
    </source>
</evidence>
<keyword evidence="3" id="KW-1003">Cell membrane</keyword>
<comment type="similarity">
    <text evidence="8 9">Belongs to the TRAP transporter small permease family.</text>
</comment>
<accession>A0A917WER4</accession>
<sequence>MNGLSAGLARIETALVAVSAAAMAAIMCIVVLDVVMRYAFAAPLVWSYDVIGLYLVGTVFFFALSDTMQHHGHIALDVFLPYIPHRLRHAAQSLGFAASTLLILAITWLEFREAQSAFLADDRIAAVIPFPTWVAHAVLTLGMGVLALRLLFRTIFHAASAVTGRVMVEVPPPPITANVSREHGE</sequence>
<reference evidence="11" key="1">
    <citation type="journal article" date="2014" name="Int. J. Syst. Evol. Microbiol.">
        <title>Complete genome sequence of Corynebacterium casei LMG S-19264T (=DSM 44701T), isolated from a smear-ripened cheese.</title>
        <authorList>
            <consortium name="US DOE Joint Genome Institute (JGI-PGF)"/>
            <person name="Walter F."/>
            <person name="Albersmeier A."/>
            <person name="Kalinowski J."/>
            <person name="Ruckert C."/>
        </authorList>
    </citation>
    <scope>NUCLEOTIDE SEQUENCE</scope>
    <source>
        <strain evidence="11">CGMCC 1.6293</strain>
    </source>
</reference>
<keyword evidence="5 9" id="KW-0812">Transmembrane</keyword>
<feature type="domain" description="Tripartite ATP-independent periplasmic transporters DctQ component" evidence="10">
    <location>
        <begin position="26"/>
        <end position="155"/>
    </location>
</feature>
<organism evidence="11 12">
    <name type="scientific">Pseudooceanicola nanhaiensis</name>
    <dbReference type="NCBI Taxonomy" id="375761"/>
    <lineage>
        <taxon>Bacteria</taxon>
        <taxon>Pseudomonadati</taxon>
        <taxon>Pseudomonadota</taxon>
        <taxon>Alphaproteobacteria</taxon>
        <taxon>Rhodobacterales</taxon>
        <taxon>Paracoccaceae</taxon>
        <taxon>Pseudooceanicola</taxon>
    </lineage>
</organism>
<dbReference type="AlphaFoldDB" id="A0A917WER4"/>
<keyword evidence="12" id="KW-1185">Reference proteome</keyword>
<dbReference type="Proteomes" id="UP000649829">
    <property type="component" value="Unassembled WGS sequence"/>
</dbReference>
<protein>
    <recommendedName>
        <fullName evidence="9">TRAP transporter small permease protein</fullName>
    </recommendedName>
</protein>
<evidence type="ECO:0000313" key="12">
    <source>
        <dbReference type="Proteomes" id="UP000649829"/>
    </source>
</evidence>
<dbReference type="GO" id="GO:0022857">
    <property type="term" value="F:transmembrane transporter activity"/>
    <property type="evidence" value="ECO:0007669"/>
    <property type="project" value="UniProtKB-UniRule"/>
</dbReference>
<keyword evidence="6 9" id="KW-1133">Transmembrane helix</keyword>
<evidence type="ECO:0000256" key="7">
    <source>
        <dbReference type="ARBA" id="ARBA00023136"/>
    </source>
</evidence>
<proteinExistence type="inferred from homology"/>